<evidence type="ECO:0000256" key="6">
    <source>
        <dbReference type="ARBA" id="ARBA00023157"/>
    </source>
</evidence>
<reference evidence="8" key="2">
    <citation type="submission" date="2025-09" db="UniProtKB">
        <authorList>
            <consortium name="Ensembl"/>
        </authorList>
    </citation>
    <scope>IDENTIFICATION</scope>
</reference>
<keyword evidence="4" id="KW-1133">Transmembrane helix</keyword>
<organism evidence="8 9">
    <name type="scientific">Sinocyclocheilus grahami</name>
    <name type="common">Dianchi golden-line fish</name>
    <name type="synonym">Barbus grahami</name>
    <dbReference type="NCBI Taxonomy" id="75366"/>
    <lineage>
        <taxon>Eukaryota</taxon>
        <taxon>Metazoa</taxon>
        <taxon>Chordata</taxon>
        <taxon>Craniata</taxon>
        <taxon>Vertebrata</taxon>
        <taxon>Euteleostomi</taxon>
        <taxon>Actinopterygii</taxon>
        <taxon>Neopterygii</taxon>
        <taxon>Teleostei</taxon>
        <taxon>Ostariophysi</taxon>
        <taxon>Cypriniformes</taxon>
        <taxon>Cyprinidae</taxon>
        <taxon>Cyprininae</taxon>
        <taxon>Sinocyclocheilus</taxon>
    </lineage>
</organism>
<feature type="disulfide bond" evidence="7">
    <location>
        <begin position="41"/>
        <end position="53"/>
    </location>
</feature>
<keyword evidence="6 7" id="KW-1015">Disulfide bond</keyword>
<dbReference type="SMART" id="SM00192">
    <property type="entry name" value="LDLa"/>
    <property type="match status" value="1"/>
</dbReference>
<dbReference type="InParanoid" id="A0A672QCK9"/>
<keyword evidence="2" id="KW-0812">Transmembrane</keyword>
<dbReference type="InterPro" id="IPR036055">
    <property type="entry name" value="LDL_receptor-like_sf"/>
</dbReference>
<evidence type="ECO:0000256" key="5">
    <source>
        <dbReference type="ARBA" id="ARBA00023136"/>
    </source>
</evidence>
<evidence type="ECO:0000313" key="8">
    <source>
        <dbReference type="Ensembl" id="ENSSGRP00000073558.1"/>
    </source>
</evidence>
<evidence type="ECO:0000256" key="1">
    <source>
        <dbReference type="ARBA" id="ARBA00004167"/>
    </source>
</evidence>
<comment type="caution">
    <text evidence="7">Lacks conserved residue(s) required for the propagation of feature annotation.</text>
</comment>
<comment type="subcellular location">
    <subcellularLocation>
        <location evidence="1">Membrane</location>
        <topology evidence="1">Single-pass membrane protein</topology>
    </subcellularLocation>
</comment>
<sequence length="103" mass="11317">MTQITTGPNSHYTKQILDLFMLSIIKHVFSLTAAVSHRQKCAEGHFACPSGNCISSQWLCDGEEDCGDGVDESVDLCGTHVTSPSILCDSKYCFSVPQRQLFE</sequence>
<keyword evidence="5" id="KW-0472">Membrane</keyword>
<evidence type="ECO:0000256" key="7">
    <source>
        <dbReference type="PROSITE-ProRule" id="PRU00124"/>
    </source>
</evidence>
<evidence type="ECO:0000256" key="3">
    <source>
        <dbReference type="ARBA" id="ARBA00022737"/>
    </source>
</evidence>
<protein>
    <submittedName>
        <fullName evidence="8">Uncharacterized protein</fullName>
    </submittedName>
</protein>
<dbReference type="Proteomes" id="UP000472262">
    <property type="component" value="Unassembled WGS sequence"/>
</dbReference>
<reference evidence="8" key="1">
    <citation type="submission" date="2025-08" db="UniProtKB">
        <authorList>
            <consortium name="Ensembl"/>
        </authorList>
    </citation>
    <scope>IDENTIFICATION</scope>
</reference>
<name>A0A672QCK9_SINGR</name>
<dbReference type="FunFam" id="4.10.400.10:FF:000005">
    <property type="entry name" value="low-density lipoprotein receptor-related protein 1B"/>
    <property type="match status" value="1"/>
</dbReference>
<dbReference type="Gene3D" id="4.10.400.10">
    <property type="entry name" value="Low-density Lipoprotein Receptor"/>
    <property type="match status" value="1"/>
</dbReference>
<evidence type="ECO:0000313" key="9">
    <source>
        <dbReference type="Proteomes" id="UP000472262"/>
    </source>
</evidence>
<evidence type="ECO:0000256" key="4">
    <source>
        <dbReference type="ARBA" id="ARBA00022989"/>
    </source>
</evidence>
<dbReference type="InterPro" id="IPR002172">
    <property type="entry name" value="LDrepeatLR_classA_rpt"/>
</dbReference>
<accession>A0A672QCK9</accession>
<dbReference type="Pfam" id="PF00057">
    <property type="entry name" value="Ldl_recept_a"/>
    <property type="match status" value="1"/>
</dbReference>
<dbReference type="AlphaFoldDB" id="A0A672QCK9"/>
<dbReference type="SUPFAM" id="SSF57424">
    <property type="entry name" value="LDL receptor-like module"/>
    <property type="match status" value="1"/>
</dbReference>
<keyword evidence="3" id="KW-0677">Repeat</keyword>
<keyword evidence="9" id="KW-1185">Reference proteome</keyword>
<dbReference type="PROSITE" id="PS50068">
    <property type="entry name" value="LDLRA_2"/>
    <property type="match status" value="1"/>
</dbReference>
<dbReference type="Ensembl" id="ENSSGRT00000078323.1">
    <property type="protein sequence ID" value="ENSSGRP00000073558.1"/>
    <property type="gene ID" value="ENSSGRG00000037446.1"/>
</dbReference>
<dbReference type="GO" id="GO:0016192">
    <property type="term" value="P:vesicle-mediated transport"/>
    <property type="evidence" value="ECO:0007669"/>
    <property type="project" value="UniProtKB-ARBA"/>
</dbReference>
<dbReference type="CDD" id="cd00112">
    <property type="entry name" value="LDLa"/>
    <property type="match status" value="1"/>
</dbReference>
<dbReference type="InterPro" id="IPR050685">
    <property type="entry name" value="LDLR"/>
</dbReference>
<feature type="disulfide bond" evidence="7">
    <location>
        <begin position="48"/>
        <end position="66"/>
    </location>
</feature>
<evidence type="ECO:0000256" key="2">
    <source>
        <dbReference type="ARBA" id="ARBA00022692"/>
    </source>
</evidence>
<proteinExistence type="predicted"/>
<dbReference type="PANTHER" id="PTHR24270">
    <property type="entry name" value="LOW-DENSITY LIPOPROTEIN RECEPTOR-RELATED"/>
    <property type="match status" value="1"/>
</dbReference>
<dbReference type="GO" id="GO:0005886">
    <property type="term" value="C:plasma membrane"/>
    <property type="evidence" value="ECO:0007669"/>
    <property type="project" value="TreeGrafter"/>
</dbReference>